<name>A0A2U1JH39_9FLAO</name>
<gene>
    <name evidence="1" type="ORF">DB895_11010</name>
</gene>
<organism evidence="1 2">
    <name type="scientific">Flavobacterium psychrotolerans</name>
    <dbReference type="NCBI Taxonomy" id="2169410"/>
    <lineage>
        <taxon>Bacteria</taxon>
        <taxon>Pseudomonadati</taxon>
        <taxon>Bacteroidota</taxon>
        <taxon>Flavobacteriia</taxon>
        <taxon>Flavobacteriales</taxon>
        <taxon>Flavobacteriaceae</taxon>
        <taxon>Flavobacterium</taxon>
    </lineage>
</organism>
<reference evidence="1 2" key="1">
    <citation type="submission" date="2018-04" db="EMBL/GenBank/DDBJ databases">
        <title>Flavobacterium sp. nov., isolated from glacier ice.</title>
        <authorList>
            <person name="Liu Q."/>
            <person name="Xin Y.-H."/>
        </authorList>
    </citation>
    <scope>NUCLEOTIDE SEQUENCE [LARGE SCALE GENOMIC DNA]</scope>
    <source>
        <strain evidence="1 2">RB1R5</strain>
    </source>
</reference>
<comment type="caution">
    <text evidence="1">The sequence shown here is derived from an EMBL/GenBank/DDBJ whole genome shotgun (WGS) entry which is preliminary data.</text>
</comment>
<accession>A0A2U1JH39</accession>
<keyword evidence="2" id="KW-1185">Reference proteome</keyword>
<sequence>MGIVIRLCKQLILKTAIKQEKQHIIGLLLIIPVIYFDSGTYKKTLAAQSVDALRMSLTSQQYIKKGTRNWVALQTKFF</sequence>
<proteinExistence type="predicted"/>
<protein>
    <submittedName>
        <fullName evidence="1">Uncharacterized protein</fullName>
    </submittedName>
</protein>
<dbReference type="AlphaFoldDB" id="A0A2U1JH39"/>
<dbReference type="EMBL" id="QCZI01000014">
    <property type="protein sequence ID" value="PWA04441.1"/>
    <property type="molecule type" value="Genomic_DNA"/>
</dbReference>
<dbReference type="Proteomes" id="UP000245449">
    <property type="component" value="Unassembled WGS sequence"/>
</dbReference>
<evidence type="ECO:0000313" key="2">
    <source>
        <dbReference type="Proteomes" id="UP000245449"/>
    </source>
</evidence>
<evidence type="ECO:0000313" key="1">
    <source>
        <dbReference type="EMBL" id="PWA04441.1"/>
    </source>
</evidence>